<feature type="region of interest" description="Disordered" evidence="1">
    <location>
        <begin position="175"/>
        <end position="210"/>
    </location>
</feature>
<name>A0A0C9XV48_9AGAR</name>
<evidence type="ECO:0000313" key="2">
    <source>
        <dbReference type="EMBL" id="KIK08906.1"/>
    </source>
</evidence>
<evidence type="ECO:0000256" key="1">
    <source>
        <dbReference type="SAM" id="MobiDB-lite"/>
    </source>
</evidence>
<feature type="compositionally biased region" description="Low complexity" evidence="1">
    <location>
        <begin position="100"/>
        <end position="147"/>
    </location>
</feature>
<dbReference type="Proteomes" id="UP000054477">
    <property type="component" value="Unassembled WGS sequence"/>
</dbReference>
<feature type="compositionally biased region" description="Polar residues" evidence="1">
    <location>
        <begin position="553"/>
        <end position="564"/>
    </location>
</feature>
<organism evidence="2 3">
    <name type="scientific">Laccaria amethystina LaAM-08-1</name>
    <dbReference type="NCBI Taxonomy" id="1095629"/>
    <lineage>
        <taxon>Eukaryota</taxon>
        <taxon>Fungi</taxon>
        <taxon>Dikarya</taxon>
        <taxon>Basidiomycota</taxon>
        <taxon>Agaricomycotina</taxon>
        <taxon>Agaricomycetes</taxon>
        <taxon>Agaricomycetidae</taxon>
        <taxon>Agaricales</taxon>
        <taxon>Agaricineae</taxon>
        <taxon>Hydnangiaceae</taxon>
        <taxon>Laccaria</taxon>
    </lineage>
</organism>
<feature type="compositionally biased region" description="Pro residues" evidence="1">
    <location>
        <begin position="581"/>
        <end position="594"/>
    </location>
</feature>
<feature type="region of interest" description="Disordered" evidence="1">
    <location>
        <begin position="338"/>
        <end position="362"/>
    </location>
</feature>
<accession>A0A0C9XV48</accession>
<dbReference type="OrthoDB" id="2591449at2759"/>
<feature type="region of interest" description="Disordered" evidence="1">
    <location>
        <begin position="529"/>
        <end position="564"/>
    </location>
</feature>
<dbReference type="HOGENOM" id="CLU_014635_0_0_1"/>
<feature type="compositionally biased region" description="Polar residues" evidence="1">
    <location>
        <begin position="175"/>
        <end position="185"/>
    </location>
</feature>
<feature type="region of interest" description="Disordered" evidence="1">
    <location>
        <begin position="581"/>
        <end position="663"/>
    </location>
</feature>
<sequence>MSATASIPIPHRRVSTRRGSVSAYDPFAVHAEINENPNRTSSSTLTIVRVAQQQINTQPITLSEPPSSSALSQRRIPRRHQQSGPVSSTPPPSDSIPGNRLSFAFSSFSGAGPAQGGPSSSPSSNRDCPPSPSSSPRLRPSSPRLGPTFPSKPRLTPDQLVDLARQATNPRTLAQLQGTPFSGPSSPAPLSHSPVLRAHSPKFGTSSAPSVTPATFTPLPADIFLPFVDRPSEVAALISSPPDVKLFSLLAQTFSKIIDSPVIESASDQTLSLPRDPARWSYNHLIHHLTKIDRDVAPDPFWALSARKCILSHSELLWERIKGALGIPPELDVDCDFTRDADDDESSLDTDEISDDEGRAASGHWSDWDAVMDSPVFSRAAGRLSAESPAASVYFGRRERERTLSSKDDQETNFRTQVDGKLQGLQKGFVQSSTKAVESLDIPATGATTISPTPLGARSPPDHESTILVGSLSPPTIIEQPASPGITDAADYISIEPLLAPPSISNLPPLSLQGSLGTIGDGLGDIAEGAEEEEEEDGVDADKETEPEDSDLISPSQIQGLRISTSPLPLSNSFYATASTPPVPSPISPLPPYPSGQSSLPHSRRSSMSSSVGPFQRSESSGNLASRIGESSSYSSITYASSDAGDSSGYNSDMGYDPVGDRAPGNPLFPSNFARLAVGPTLRANNPNLYSPSAPPASRYGGVHVKPRTYSQGATGLGRVSSLQRQSHRLSWSEAHEYAVSAGGSSVGVGGGE</sequence>
<dbReference type="EMBL" id="KN838540">
    <property type="protein sequence ID" value="KIK08906.1"/>
    <property type="molecule type" value="Genomic_DNA"/>
</dbReference>
<protein>
    <submittedName>
        <fullName evidence="2">Uncharacterized protein</fullName>
    </submittedName>
</protein>
<feature type="compositionally biased region" description="Acidic residues" evidence="1">
    <location>
        <begin position="338"/>
        <end position="355"/>
    </location>
</feature>
<feature type="compositionally biased region" description="Low complexity" evidence="1">
    <location>
        <begin position="595"/>
        <end position="611"/>
    </location>
</feature>
<feature type="compositionally biased region" description="Low complexity" evidence="1">
    <location>
        <begin position="625"/>
        <end position="642"/>
    </location>
</feature>
<keyword evidence="3" id="KW-1185">Reference proteome</keyword>
<feature type="region of interest" description="Disordered" evidence="1">
    <location>
        <begin position="57"/>
        <end position="156"/>
    </location>
</feature>
<proteinExistence type="predicted"/>
<reference evidence="3" key="2">
    <citation type="submission" date="2015-01" db="EMBL/GenBank/DDBJ databases">
        <title>Evolutionary Origins and Diversification of the Mycorrhizal Mutualists.</title>
        <authorList>
            <consortium name="DOE Joint Genome Institute"/>
            <consortium name="Mycorrhizal Genomics Consortium"/>
            <person name="Kohler A."/>
            <person name="Kuo A."/>
            <person name="Nagy L.G."/>
            <person name="Floudas D."/>
            <person name="Copeland A."/>
            <person name="Barry K.W."/>
            <person name="Cichocki N."/>
            <person name="Veneault-Fourrey C."/>
            <person name="LaButti K."/>
            <person name="Lindquist E.A."/>
            <person name="Lipzen A."/>
            <person name="Lundell T."/>
            <person name="Morin E."/>
            <person name="Murat C."/>
            <person name="Riley R."/>
            <person name="Ohm R."/>
            <person name="Sun H."/>
            <person name="Tunlid A."/>
            <person name="Henrissat B."/>
            <person name="Grigoriev I.V."/>
            <person name="Hibbett D.S."/>
            <person name="Martin F."/>
        </authorList>
    </citation>
    <scope>NUCLEOTIDE SEQUENCE [LARGE SCALE GENOMIC DNA]</scope>
    <source>
        <strain evidence="3">LaAM-08-1</strain>
    </source>
</reference>
<reference evidence="2 3" key="1">
    <citation type="submission" date="2014-04" db="EMBL/GenBank/DDBJ databases">
        <authorList>
            <consortium name="DOE Joint Genome Institute"/>
            <person name="Kuo A."/>
            <person name="Kohler A."/>
            <person name="Nagy L.G."/>
            <person name="Floudas D."/>
            <person name="Copeland A."/>
            <person name="Barry K.W."/>
            <person name="Cichocki N."/>
            <person name="Veneault-Fourrey C."/>
            <person name="LaButti K."/>
            <person name="Lindquist E.A."/>
            <person name="Lipzen A."/>
            <person name="Lundell T."/>
            <person name="Morin E."/>
            <person name="Murat C."/>
            <person name="Sun H."/>
            <person name="Tunlid A."/>
            <person name="Henrissat B."/>
            <person name="Grigoriev I.V."/>
            <person name="Hibbett D.S."/>
            <person name="Martin F."/>
            <person name="Nordberg H.P."/>
            <person name="Cantor M.N."/>
            <person name="Hua S.X."/>
        </authorList>
    </citation>
    <scope>NUCLEOTIDE SEQUENCE [LARGE SCALE GENOMIC DNA]</scope>
    <source>
        <strain evidence="2 3">LaAM-08-1</strain>
    </source>
</reference>
<evidence type="ECO:0000313" key="3">
    <source>
        <dbReference type="Proteomes" id="UP000054477"/>
    </source>
</evidence>
<feature type="region of interest" description="Disordered" evidence="1">
    <location>
        <begin position="445"/>
        <end position="465"/>
    </location>
</feature>
<feature type="region of interest" description="Disordered" evidence="1">
    <location>
        <begin position="1"/>
        <end position="21"/>
    </location>
</feature>
<dbReference type="STRING" id="1095629.A0A0C9XV48"/>
<feature type="compositionally biased region" description="Acidic residues" evidence="1">
    <location>
        <begin position="529"/>
        <end position="551"/>
    </location>
</feature>
<gene>
    <name evidence="2" type="ORF">K443DRAFT_1099</name>
</gene>
<feature type="compositionally biased region" description="Polar residues" evidence="1">
    <location>
        <begin position="57"/>
        <end position="72"/>
    </location>
</feature>
<dbReference type="AlphaFoldDB" id="A0A0C9XV48"/>